<dbReference type="Pfam" id="PF02683">
    <property type="entry name" value="DsbD_TM"/>
    <property type="match status" value="1"/>
</dbReference>
<dbReference type="RefSeq" id="WP_147182740.1">
    <property type="nucleotide sequence ID" value="NZ_CP042382.1"/>
</dbReference>
<name>A0A5B8SKR7_9GAMM</name>
<organism evidence="9 10">
    <name type="scientific">Pistricoccus aurantiacus</name>
    <dbReference type="NCBI Taxonomy" id="1883414"/>
    <lineage>
        <taxon>Bacteria</taxon>
        <taxon>Pseudomonadati</taxon>
        <taxon>Pseudomonadota</taxon>
        <taxon>Gammaproteobacteria</taxon>
        <taxon>Oceanospirillales</taxon>
        <taxon>Halomonadaceae</taxon>
        <taxon>Pistricoccus</taxon>
    </lineage>
</organism>
<accession>A0A5B8SKR7</accession>
<evidence type="ECO:0000256" key="4">
    <source>
        <dbReference type="ARBA" id="ARBA00022748"/>
    </source>
</evidence>
<dbReference type="InterPro" id="IPR051790">
    <property type="entry name" value="Cytochrome_c-biogenesis_DsbD"/>
</dbReference>
<evidence type="ECO:0000256" key="2">
    <source>
        <dbReference type="ARBA" id="ARBA00006143"/>
    </source>
</evidence>
<dbReference type="GO" id="GO:0016020">
    <property type="term" value="C:membrane"/>
    <property type="evidence" value="ECO:0007669"/>
    <property type="project" value="UniProtKB-SubCell"/>
</dbReference>
<keyword evidence="3 7" id="KW-0812">Transmembrane</keyword>
<protein>
    <submittedName>
        <fullName evidence="9">Cytochrome c biogenesis protein CcdA</fullName>
    </submittedName>
</protein>
<evidence type="ECO:0000256" key="3">
    <source>
        <dbReference type="ARBA" id="ARBA00022692"/>
    </source>
</evidence>
<gene>
    <name evidence="9" type="ORF">FGL86_00370</name>
</gene>
<proteinExistence type="inferred from homology"/>
<keyword evidence="5 7" id="KW-1133">Transmembrane helix</keyword>
<dbReference type="InterPro" id="IPR003834">
    <property type="entry name" value="Cyt_c_assmbl_TM_dom"/>
</dbReference>
<feature type="transmembrane region" description="Helical" evidence="7">
    <location>
        <begin position="127"/>
        <end position="153"/>
    </location>
</feature>
<dbReference type="PANTHER" id="PTHR31272">
    <property type="entry name" value="CYTOCHROME C-TYPE BIOGENESIS PROTEIN HI_1454-RELATED"/>
    <property type="match status" value="1"/>
</dbReference>
<reference evidence="9 10" key="1">
    <citation type="submission" date="2019-06" db="EMBL/GenBank/DDBJ databases">
        <title>Genome analyses of bacteria isolated from kimchi.</title>
        <authorList>
            <person name="Lee S."/>
            <person name="Ahn S."/>
            <person name="Roh S."/>
        </authorList>
    </citation>
    <scope>NUCLEOTIDE SEQUENCE [LARGE SCALE GENOMIC DNA]</scope>
    <source>
        <strain evidence="9 10">CBA4606</strain>
    </source>
</reference>
<dbReference type="EMBL" id="CP042382">
    <property type="protein sequence ID" value="QEA37672.1"/>
    <property type="molecule type" value="Genomic_DNA"/>
</dbReference>
<evidence type="ECO:0000259" key="8">
    <source>
        <dbReference type="Pfam" id="PF02683"/>
    </source>
</evidence>
<keyword evidence="4" id="KW-0201">Cytochrome c-type biogenesis</keyword>
<feature type="domain" description="Cytochrome C biogenesis protein transmembrane" evidence="8">
    <location>
        <begin position="10"/>
        <end position="220"/>
    </location>
</feature>
<feature type="transmembrane region" description="Helical" evidence="7">
    <location>
        <begin position="206"/>
        <end position="227"/>
    </location>
</feature>
<dbReference type="AlphaFoldDB" id="A0A5B8SKR7"/>
<evidence type="ECO:0000256" key="6">
    <source>
        <dbReference type="ARBA" id="ARBA00023136"/>
    </source>
</evidence>
<feature type="transmembrane region" description="Helical" evidence="7">
    <location>
        <begin position="88"/>
        <end position="107"/>
    </location>
</feature>
<comment type="similarity">
    <text evidence="2">Belongs to the DsbD family.</text>
</comment>
<comment type="subcellular location">
    <subcellularLocation>
        <location evidence="1">Membrane</location>
        <topology evidence="1">Multi-pass membrane protein</topology>
    </subcellularLocation>
</comment>
<evidence type="ECO:0000256" key="1">
    <source>
        <dbReference type="ARBA" id="ARBA00004141"/>
    </source>
</evidence>
<feature type="transmembrane region" description="Helical" evidence="7">
    <location>
        <begin position="50"/>
        <end position="76"/>
    </location>
</feature>
<keyword evidence="6 7" id="KW-0472">Membrane</keyword>
<evidence type="ECO:0000313" key="10">
    <source>
        <dbReference type="Proteomes" id="UP000321272"/>
    </source>
</evidence>
<dbReference type="OrthoDB" id="9811352at2"/>
<dbReference type="KEGG" id="paur:FGL86_00370"/>
<evidence type="ECO:0000256" key="7">
    <source>
        <dbReference type="SAM" id="Phobius"/>
    </source>
</evidence>
<feature type="transmembrane region" description="Helical" evidence="7">
    <location>
        <begin position="6"/>
        <end position="29"/>
    </location>
</feature>
<evidence type="ECO:0000256" key="5">
    <source>
        <dbReference type="ARBA" id="ARBA00022989"/>
    </source>
</evidence>
<dbReference type="GO" id="GO:0017004">
    <property type="term" value="P:cytochrome complex assembly"/>
    <property type="evidence" value="ECO:0007669"/>
    <property type="project" value="UniProtKB-KW"/>
</dbReference>
<dbReference type="Proteomes" id="UP000321272">
    <property type="component" value="Chromosome"/>
</dbReference>
<keyword evidence="10" id="KW-1185">Reference proteome</keyword>
<sequence>MDTLSSIGLLGALVGGLLSFFSPCTLPLLPAYLSVVTGGSAGKQDKRLEALILSMFFVLGFSVVFILLGLGASSIGQLLRGYRQELNWITGSVVILLGLFMTGVLRMPLFQRSFLQFTPNFQGGSPLAATTFGVSFAIGWTPCIGPILGAILMATSNAANAQAGMVYLSAYSLGMAIPFLVSTLLVNRFSRHSRRLGKWSAYARPIAGGILILMGLAIVSGTLTRLASWLVDWFPFLARIG</sequence>
<feature type="transmembrane region" description="Helical" evidence="7">
    <location>
        <begin position="165"/>
        <end position="186"/>
    </location>
</feature>
<dbReference type="PANTHER" id="PTHR31272:SF4">
    <property type="entry name" value="CYTOCHROME C-TYPE BIOGENESIS PROTEIN HI_1454-RELATED"/>
    <property type="match status" value="1"/>
</dbReference>
<evidence type="ECO:0000313" key="9">
    <source>
        <dbReference type="EMBL" id="QEA37672.1"/>
    </source>
</evidence>